<dbReference type="AlphaFoldDB" id="A0A2D2AVJ5"/>
<evidence type="ECO:0000256" key="10">
    <source>
        <dbReference type="ARBA" id="ARBA00022989"/>
    </source>
</evidence>
<evidence type="ECO:0000256" key="13">
    <source>
        <dbReference type="SAM" id="Phobius"/>
    </source>
</evidence>
<dbReference type="GO" id="GO:0008237">
    <property type="term" value="F:metallopeptidase activity"/>
    <property type="evidence" value="ECO:0007669"/>
    <property type="project" value="UniProtKB-KW"/>
</dbReference>
<dbReference type="PANTHER" id="PTHR35864:SF1">
    <property type="entry name" value="ZINC METALLOPROTEASE YWHC-RELATED"/>
    <property type="match status" value="1"/>
</dbReference>
<evidence type="ECO:0000256" key="4">
    <source>
        <dbReference type="ARBA" id="ARBA00022475"/>
    </source>
</evidence>
<dbReference type="GO" id="GO:0046872">
    <property type="term" value="F:metal ion binding"/>
    <property type="evidence" value="ECO:0007669"/>
    <property type="project" value="UniProtKB-KW"/>
</dbReference>
<keyword evidence="10 13" id="KW-1133">Transmembrane helix</keyword>
<feature type="transmembrane region" description="Helical" evidence="13">
    <location>
        <begin position="146"/>
        <end position="167"/>
    </location>
</feature>
<dbReference type="CDD" id="cd06158">
    <property type="entry name" value="S2P-M50_like_1"/>
    <property type="match status" value="1"/>
</dbReference>
<keyword evidence="11" id="KW-0482">Metalloprotease</keyword>
<evidence type="ECO:0000256" key="1">
    <source>
        <dbReference type="ARBA" id="ARBA00001947"/>
    </source>
</evidence>
<evidence type="ECO:0000256" key="6">
    <source>
        <dbReference type="ARBA" id="ARBA00022692"/>
    </source>
</evidence>
<keyword evidence="8" id="KW-0378">Hydrolase</keyword>
<evidence type="ECO:0000313" key="14">
    <source>
        <dbReference type="EMBL" id="ATQ41991.1"/>
    </source>
</evidence>
<feature type="transmembrane region" description="Helical" evidence="13">
    <location>
        <begin position="115"/>
        <end position="139"/>
    </location>
</feature>
<dbReference type="Proteomes" id="UP000228945">
    <property type="component" value="Chromosome"/>
</dbReference>
<dbReference type="GO" id="GO:0006508">
    <property type="term" value="P:proteolysis"/>
    <property type="evidence" value="ECO:0007669"/>
    <property type="project" value="UniProtKB-KW"/>
</dbReference>
<keyword evidence="5 14" id="KW-0645">Protease</keyword>
<evidence type="ECO:0000256" key="3">
    <source>
        <dbReference type="ARBA" id="ARBA00007931"/>
    </source>
</evidence>
<dbReference type="PANTHER" id="PTHR35864">
    <property type="entry name" value="ZINC METALLOPROTEASE MJ0611-RELATED"/>
    <property type="match status" value="1"/>
</dbReference>
<keyword evidence="6 13" id="KW-0812">Transmembrane</keyword>
<dbReference type="KEGG" id="cmb:CSW64_05970"/>
<dbReference type="OrthoDB" id="9800627at2"/>
<evidence type="ECO:0000256" key="5">
    <source>
        <dbReference type="ARBA" id="ARBA00022670"/>
    </source>
</evidence>
<protein>
    <submittedName>
        <fullName evidence="14">Site-2 protease family protein</fullName>
    </submittedName>
</protein>
<evidence type="ECO:0000256" key="8">
    <source>
        <dbReference type="ARBA" id="ARBA00022801"/>
    </source>
</evidence>
<comment type="cofactor">
    <cofactor evidence="1">
        <name>Zn(2+)</name>
        <dbReference type="ChEBI" id="CHEBI:29105"/>
    </cofactor>
</comment>
<evidence type="ECO:0000256" key="2">
    <source>
        <dbReference type="ARBA" id="ARBA00004651"/>
    </source>
</evidence>
<reference evidence="14 15" key="1">
    <citation type="submission" date="2017-10" db="EMBL/GenBank/DDBJ databases">
        <title>Genome sequence of Caulobacter mirabilis FWC38.</title>
        <authorList>
            <person name="Fiebig A."/>
            <person name="Crosson S."/>
        </authorList>
    </citation>
    <scope>NUCLEOTIDE SEQUENCE [LARGE SCALE GENOMIC DNA]</scope>
    <source>
        <strain evidence="14 15">FWC 38</strain>
    </source>
</reference>
<evidence type="ECO:0000256" key="11">
    <source>
        <dbReference type="ARBA" id="ARBA00023049"/>
    </source>
</evidence>
<dbReference type="InterPro" id="IPR052348">
    <property type="entry name" value="Metallopeptidase_M50B"/>
</dbReference>
<feature type="transmembrane region" description="Helical" evidence="13">
    <location>
        <begin position="30"/>
        <end position="54"/>
    </location>
</feature>
<organism evidence="14 15">
    <name type="scientific">Caulobacter mirabilis</name>
    <dbReference type="NCBI Taxonomy" id="69666"/>
    <lineage>
        <taxon>Bacteria</taxon>
        <taxon>Pseudomonadati</taxon>
        <taxon>Pseudomonadota</taxon>
        <taxon>Alphaproteobacteria</taxon>
        <taxon>Caulobacterales</taxon>
        <taxon>Caulobacteraceae</taxon>
        <taxon>Caulobacter</taxon>
    </lineage>
</organism>
<dbReference type="EMBL" id="CP024201">
    <property type="protein sequence ID" value="ATQ41991.1"/>
    <property type="molecule type" value="Genomic_DNA"/>
</dbReference>
<comment type="similarity">
    <text evidence="3">Belongs to the peptidase M50B family.</text>
</comment>
<feature type="transmembrane region" description="Helical" evidence="13">
    <location>
        <begin position="74"/>
        <end position="95"/>
    </location>
</feature>
<keyword evidence="12 13" id="KW-0472">Membrane</keyword>
<evidence type="ECO:0000313" key="15">
    <source>
        <dbReference type="Proteomes" id="UP000228945"/>
    </source>
</evidence>
<dbReference type="RefSeq" id="WP_099621247.1">
    <property type="nucleotide sequence ID" value="NZ_CP024201.1"/>
</dbReference>
<accession>A0A2D2AVJ5</accession>
<feature type="transmembrane region" description="Helical" evidence="13">
    <location>
        <begin position="196"/>
        <end position="222"/>
    </location>
</feature>
<keyword evidence="15" id="KW-1185">Reference proteome</keyword>
<evidence type="ECO:0000256" key="12">
    <source>
        <dbReference type="ARBA" id="ARBA00023136"/>
    </source>
</evidence>
<name>A0A2D2AVJ5_9CAUL</name>
<comment type="subcellular location">
    <subcellularLocation>
        <location evidence="2">Cell membrane</location>
        <topology evidence="2">Multi-pass membrane protein</topology>
    </subcellularLocation>
</comment>
<dbReference type="InterPro" id="IPR044537">
    <property type="entry name" value="Rip2-like"/>
</dbReference>
<gene>
    <name evidence="14" type="ORF">CSW64_05970</name>
</gene>
<dbReference type="GO" id="GO:0005886">
    <property type="term" value="C:plasma membrane"/>
    <property type="evidence" value="ECO:0007669"/>
    <property type="project" value="UniProtKB-SubCell"/>
</dbReference>
<proteinExistence type="inferred from homology"/>
<sequence length="244" mass="25826">MSRNFTLLLSLWLLSGSALALFGDGGGILTFLFVVLGWLVALVLHEFGHAYVAWRAGDHTVETNGYLSMDPLRYADPVTSLVLPVIVLAIGGLALPGGAVYLREDLMRSPAWRSAASLAGPAGTLLALILLSLALLVGAGGGSESALWPAVALLALFQAVALALNLLPVPGLDGYGVLRPFLPASFRKIMAPAERFAIWILLAALFFVPGLSSVLFGAAFILTDALGVNHELILKGFDAFQFWR</sequence>
<keyword evidence="4" id="KW-1003">Cell membrane</keyword>
<evidence type="ECO:0000256" key="7">
    <source>
        <dbReference type="ARBA" id="ARBA00022723"/>
    </source>
</evidence>
<keyword evidence="9" id="KW-0862">Zinc</keyword>
<keyword evidence="7" id="KW-0479">Metal-binding</keyword>
<evidence type="ECO:0000256" key="9">
    <source>
        <dbReference type="ARBA" id="ARBA00022833"/>
    </source>
</evidence>